<keyword evidence="17" id="KW-1185">Reference proteome</keyword>
<dbReference type="Proteomes" id="UP000274822">
    <property type="component" value="Unassembled WGS sequence"/>
</dbReference>
<evidence type="ECO:0000256" key="6">
    <source>
        <dbReference type="ARBA" id="ARBA00022603"/>
    </source>
</evidence>
<accession>A0A433QJN8</accession>
<dbReference type="PANTHER" id="PTHR45197">
    <property type="entry name" value="SYNTHASE, PUTATIVE (AFU_ORTHOLOGUE AFUA_7G04190)-RELATED"/>
    <property type="match status" value="1"/>
</dbReference>
<name>A0A433QJN8_9FUNG</name>
<keyword evidence="6" id="KW-0489">Methyltransferase</keyword>
<evidence type="ECO:0000313" key="17">
    <source>
        <dbReference type="Proteomes" id="UP000274822"/>
    </source>
</evidence>
<evidence type="ECO:0000256" key="8">
    <source>
        <dbReference type="ARBA" id="ARBA00022691"/>
    </source>
</evidence>
<keyword evidence="7" id="KW-0808">Transferase</keyword>
<evidence type="ECO:0000256" key="15">
    <source>
        <dbReference type="SAM" id="Phobius"/>
    </source>
</evidence>
<gene>
    <name evidence="16" type="ORF">BC938DRAFT_479990</name>
</gene>
<keyword evidence="9 15" id="KW-0812">Transmembrane</keyword>
<evidence type="ECO:0000256" key="12">
    <source>
        <dbReference type="ARBA" id="ARBA00023098"/>
    </source>
</evidence>
<evidence type="ECO:0000256" key="11">
    <source>
        <dbReference type="ARBA" id="ARBA00022989"/>
    </source>
</evidence>
<reference evidence="16 17" key="1">
    <citation type="journal article" date="2018" name="New Phytol.">
        <title>Phylogenomics of Endogonaceae and evolution of mycorrhizas within Mucoromycota.</title>
        <authorList>
            <person name="Chang Y."/>
            <person name="Desiro A."/>
            <person name="Na H."/>
            <person name="Sandor L."/>
            <person name="Lipzen A."/>
            <person name="Clum A."/>
            <person name="Barry K."/>
            <person name="Grigoriev I.V."/>
            <person name="Martin F.M."/>
            <person name="Stajich J.E."/>
            <person name="Smith M.E."/>
            <person name="Bonito G."/>
            <person name="Spatafora J.W."/>
        </authorList>
    </citation>
    <scope>NUCLEOTIDE SEQUENCE [LARGE SCALE GENOMIC DNA]</scope>
    <source>
        <strain evidence="16 17">AD002</strain>
    </source>
</reference>
<evidence type="ECO:0000256" key="4">
    <source>
        <dbReference type="ARBA" id="ARBA00010815"/>
    </source>
</evidence>
<feature type="transmembrane region" description="Helical" evidence="15">
    <location>
        <begin position="96"/>
        <end position="116"/>
    </location>
</feature>
<dbReference type="SUPFAM" id="SSF53335">
    <property type="entry name" value="S-adenosyl-L-methionine-dependent methyltransferases"/>
    <property type="match status" value="1"/>
</dbReference>
<dbReference type="CDD" id="cd02440">
    <property type="entry name" value="AdoMet_MTases"/>
    <property type="match status" value="1"/>
</dbReference>
<proteinExistence type="inferred from homology"/>
<dbReference type="PANTHER" id="PTHR45197:SF1">
    <property type="entry name" value="SPHINGOLIPID C9-METHYLTRANSFERASE A-RELATED"/>
    <property type="match status" value="1"/>
</dbReference>
<evidence type="ECO:0000256" key="3">
    <source>
        <dbReference type="ARBA" id="ARBA00004991"/>
    </source>
</evidence>
<dbReference type="GO" id="GO:0016020">
    <property type="term" value="C:membrane"/>
    <property type="evidence" value="ECO:0007669"/>
    <property type="project" value="UniProtKB-SubCell"/>
</dbReference>
<keyword evidence="10" id="KW-0746">Sphingolipid metabolism</keyword>
<evidence type="ECO:0000256" key="7">
    <source>
        <dbReference type="ARBA" id="ARBA00022679"/>
    </source>
</evidence>
<evidence type="ECO:0000256" key="14">
    <source>
        <dbReference type="ARBA" id="ARBA00039020"/>
    </source>
</evidence>
<comment type="pathway">
    <text evidence="3">Sphingolipid metabolism.</text>
</comment>
<comment type="subcellular location">
    <subcellularLocation>
        <location evidence="1">Membrane</location>
        <topology evidence="1">Multi-pass membrane protein</topology>
    </subcellularLocation>
</comment>
<keyword evidence="13 15" id="KW-0472">Membrane</keyword>
<evidence type="ECO:0000256" key="2">
    <source>
        <dbReference type="ARBA" id="ARBA00004760"/>
    </source>
</evidence>
<keyword evidence="8" id="KW-0949">S-adenosyl-L-methionine</keyword>
<evidence type="ECO:0000256" key="1">
    <source>
        <dbReference type="ARBA" id="ARBA00004141"/>
    </source>
</evidence>
<comment type="similarity">
    <text evidence="4">Belongs to the CFA/CMAS family.</text>
</comment>
<evidence type="ECO:0000256" key="13">
    <source>
        <dbReference type="ARBA" id="ARBA00023136"/>
    </source>
</evidence>
<dbReference type="AlphaFoldDB" id="A0A433QJN8"/>
<dbReference type="GO" id="GO:0008168">
    <property type="term" value="F:methyltransferase activity"/>
    <property type="evidence" value="ECO:0007669"/>
    <property type="project" value="UniProtKB-KW"/>
</dbReference>
<sequence>MDDTITRVVADMENDSCCAFALIHVFQMAQKASHNGNGTTSPVASNWTPTVYPTIANPPLPAEGAGNQTFDNRILYSAVAGIPFVITVALRWNLWLYPVVALVTALPILATTLYYSSKYAPRYNNKVNLPEHPIEEYITIRDPVLKSLYNGRNKIPMETFFEAYFDDKIDLNGDALHILESRHDWAAFQFTLGQFQFFLTQWIPETLWHSKKQDEDQVREHYDRGDDFYEWFLGPRMIYTSGIISDQHKRETLEEIQDNKLDLVCQKIQLKKGERHLDIGCGWGTLVAHAAKNFGTDSTGITLGVNQTEFGTNRIKEYGVPATQARIKTMDYRDIPRRPRYNKITCLEMAEHVGIRKFQEFLLQVRDMLEDDGLFFLQIAGLRKTWQYEDFIWGLFMAKYVFPGADASMPLAWVLDQLEYAGFEVHNVDTIGVHYSGTLWRWYLNWMQNKDKVVAAYGKRWFRIWEIFLAWSTIISRQGSATCYQIVVHKNANAFDRAGLICKRLIPKDWKN</sequence>
<protein>
    <recommendedName>
        <fullName evidence="14">sphingolipid C(9)-methyltransferase</fullName>
        <ecNumber evidence="14">2.1.1.317</ecNumber>
    </recommendedName>
</protein>
<dbReference type="InterPro" id="IPR029063">
    <property type="entry name" value="SAM-dependent_MTases_sf"/>
</dbReference>
<dbReference type="GO" id="GO:0032259">
    <property type="term" value="P:methylation"/>
    <property type="evidence" value="ECO:0007669"/>
    <property type="project" value="UniProtKB-KW"/>
</dbReference>
<comment type="pathway">
    <text evidence="2">Lipid metabolism; sphingolipid metabolism.</text>
</comment>
<evidence type="ECO:0000256" key="10">
    <source>
        <dbReference type="ARBA" id="ARBA00022919"/>
    </source>
</evidence>
<dbReference type="EMBL" id="RBNJ01004435">
    <property type="protein sequence ID" value="RUS29985.1"/>
    <property type="molecule type" value="Genomic_DNA"/>
</dbReference>
<evidence type="ECO:0000313" key="16">
    <source>
        <dbReference type="EMBL" id="RUS29985.1"/>
    </source>
</evidence>
<keyword evidence="11 15" id="KW-1133">Transmembrane helix</keyword>
<dbReference type="GO" id="GO:0006665">
    <property type="term" value="P:sphingolipid metabolic process"/>
    <property type="evidence" value="ECO:0007669"/>
    <property type="project" value="UniProtKB-KW"/>
</dbReference>
<dbReference type="Pfam" id="PF02353">
    <property type="entry name" value="CMAS"/>
    <property type="match status" value="1"/>
</dbReference>
<dbReference type="Gene3D" id="3.40.50.150">
    <property type="entry name" value="Vaccinia Virus protein VP39"/>
    <property type="match status" value="1"/>
</dbReference>
<dbReference type="InterPro" id="IPR052290">
    <property type="entry name" value="Sphingo_C9-MT"/>
</dbReference>
<organism evidence="16 17">
    <name type="scientific">Jimgerdemannia flammicorona</name>
    <dbReference type="NCBI Taxonomy" id="994334"/>
    <lineage>
        <taxon>Eukaryota</taxon>
        <taxon>Fungi</taxon>
        <taxon>Fungi incertae sedis</taxon>
        <taxon>Mucoromycota</taxon>
        <taxon>Mucoromycotina</taxon>
        <taxon>Endogonomycetes</taxon>
        <taxon>Endogonales</taxon>
        <taxon>Endogonaceae</taxon>
        <taxon>Jimgerdemannia</taxon>
    </lineage>
</organism>
<keyword evidence="12" id="KW-0443">Lipid metabolism</keyword>
<evidence type="ECO:0000256" key="5">
    <source>
        <dbReference type="ARBA" id="ARBA00022516"/>
    </source>
</evidence>
<evidence type="ECO:0000256" key="9">
    <source>
        <dbReference type="ARBA" id="ARBA00022692"/>
    </source>
</evidence>
<keyword evidence="5" id="KW-0444">Lipid biosynthesis</keyword>
<dbReference type="EC" id="2.1.1.317" evidence="14"/>
<comment type="caution">
    <text evidence="16">The sequence shown here is derived from an EMBL/GenBank/DDBJ whole genome shotgun (WGS) entry which is preliminary data.</text>
</comment>